<dbReference type="AlphaFoldDB" id="A0A1M5E2W1"/>
<gene>
    <name evidence="4" type="ORF">SAMN05444008_111179</name>
</gene>
<keyword evidence="5" id="KW-1185">Reference proteome</keyword>
<protein>
    <submittedName>
        <fullName evidence="4">Colanic acid biosynthesis glycosyl transferase WcaI</fullName>
    </submittedName>
</protein>
<dbReference type="Pfam" id="PF13579">
    <property type="entry name" value="Glyco_trans_4_4"/>
    <property type="match status" value="1"/>
</dbReference>
<feature type="domain" description="Glycosyl transferase family 1" evidence="2">
    <location>
        <begin position="222"/>
        <end position="384"/>
    </location>
</feature>
<dbReference type="STRING" id="1302690.BUE76_19340"/>
<keyword evidence="1 4" id="KW-0808">Transferase</keyword>
<evidence type="ECO:0000259" key="2">
    <source>
        <dbReference type="Pfam" id="PF00534"/>
    </source>
</evidence>
<name>A0A1M5E2W1_9BACT</name>
<evidence type="ECO:0000256" key="1">
    <source>
        <dbReference type="ARBA" id="ARBA00022679"/>
    </source>
</evidence>
<evidence type="ECO:0000313" key="4">
    <source>
        <dbReference type="EMBL" id="SHF73412.1"/>
    </source>
</evidence>
<dbReference type="CDD" id="cd03794">
    <property type="entry name" value="GT4_WbuB-like"/>
    <property type="match status" value="1"/>
</dbReference>
<dbReference type="InterPro" id="IPR001296">
    <property type="entry name" value="Glyco_trans_1"/>
</dbReference>
<dbReference type="PANTHER" id="PTHR46401:SF2">
    <property type="entry name" value="GLYCOSYLTRANSFERASE WBBK-RELATED"/>
    <property type="match status" value="1"/>
</dbReference>
<dbReference type="InterPro" id="IPR028098">
    <property type="entry name" value="Glyco_trans_4-like_N"/>
</dbReference>
<evidence type="ECO:0000259" key="3">
    <source>
        <dbReference type="Pfam" id="PF13579"/>
    </source>
</evidence>
<dbReference type="GO" id="GO:0016757">
    <property type="term" value="F:glycosyltransferase activity"/>
    <property type="evidence" value="ECO:0007669"/>
    <property type="project" value="InterPro"/>
</dbReference>
<dbReference type="Gene3D" id="3.40.50.2000">
    <property type="entry name" value="Glycogen Phosphorylase B"/>
    <property type="match status" value="2"/>
</dbReference>
<dbReference type="RefSeq" id="WP_073044750.1">
    <property type="nucleotide sequence ID" value="NZ_FQUO01000011.1"/>
</dbReference>
<dbReference type="EMBL" id="FQUO01000011">
    <property type="protein sequence ID" value="SHF73412.1"/>
    <property type="molecule type" value="Genomic_DNA"/>
</dbReference>
<dbReference type="NCBIfam" id="NF007640">
    <property type="entry name" value="PRK10307.1"/>
    <property type="match status" value="1"/>
</dbReference>
<dbReference type="PANTHER" id="PTHR46401">
    <property type="entry name" value="GLYCOSYLTRANSFERASE WBBK-RELATED"/>
    <property type="match status" value="1"/>
</dbReference>
<feature type="domain" description="Glycosyltransferase subfamily 4-like N-terminal" evidence="3">
    <location>
        <begin position="18"/>
        <end position="210"/>
    </location>
</feature>
<sequence length="432" mass="49158">MRKPRILLIGGNYFPEPTGIGKYNAEMLDWLASQGHECAVVTTYPYYPFWKVQEPYGLGASWFRREERISEGEKIKVYRCPHYVSRQPSGMKRILSDLSFFISAFLQLLVLLFGKRYDYVITVVPPFQLGLLGVLYKWVRKATLIFHVQDLQIDAAKELGMIKSRWLLNIMFAIERFILHRADHVSSISNGMMQRIEEKCSKPILFFPNWVDTEFFFPIPNKELLKKEFGFSPKDKIILYSGAVGEKQGLESIIQIAGQVNGPHLQFVICGTGPYKEKLKAMAADAGLSNVHFMPVQPKERFNEFLNMADVHLVLQKAKADDLVMPSKLTSILSVGGLALVTASANSSLHSLVSQNGIGVAIEPENGQALVDAIHQLIEHPYEKVKQHARLYAEEFLTMNRIMHRYFTQVQLIASPEKERVVLVARDQLELN</sequence>
<dbReference type="OrthoDB" id="9811902at2"/>
<reference evidence="4 5" key="1">
    <citation type="submission" date="2016-11" db="EMBL/GenBank/DDBJ databases">
        <authorList>
            <person name="Jaros S."/>
            <person name="Januszkiewicz K."/>
            <person name="Wedrychowicz H."/>
        </authorList>
    </citation>
    <scope>NUCLEOTIDE SEQUENCE [LARGE SCALE GENOMIC DNA]</scope>
    <source>
        <strain evidence="4 5">DSM 26897</strain>
    </source>
</reference>
<dbReference type="Pfam" id="PF00534">
    <property type="entry name" value="Glycos_transf_1"/>
    <property type="match status" value="1"/>
</dbReference>
<dbReference type="GO" id="GO:0009103">
    <property type="term" value="P:lipopolysaccharide biosynthetic process"/>
    <property type="evidence" value="ECO:0007669"/>
    <property type="project" value="TreeGrafter"/>
</dbReference>
<organism evidence="4 5">
    <name type="scientific">Cnuella takakiae</name>
    <dbReference type="NCBI Taxonomy" id="1302690"/>
    <lineage>
        <taxon>Bacteria</taxon>
        <taxon>Pseudomonadati</taxon>
        <taxon>Bacteroidota</taxon>
        <taxon>Chitinophagia</taxon>
        <taxon>Chitinophagales</taxon>
        <taxon>Chitinophagaceae</taxon>
        <taxon>Cnuella</taxon>
    </lineage>
</organism>
<evidence type="ECO:0000313" key="5">
    <source>
        <dbReference type="Proteomes" id="UP000184368"/>
    </source>
</evidence>
<dbReference type="SUPFAM" id="SSF53756">
    <property type="entry name" value="UDP-Glycosyltransferase/glycogen phosphorylase"/>
    <property type="match status" value="1"/>
</dbReference>
<dbReference type="Proteomes" id="UP000184368">
    <property type="component" value="Unassembled WGS sequence"/>
</dbReference>
<accession>A0A1M5E2W1</accession>
<proteinExistence type="predicted"/>